<reference evidence="1 2" key="1">
    <citation type="submission" date="2021-07" db="EMBL/GenBank/DDBJ databases">
        <title>complete genome sequencing of Tessaracoccus sp.J1M15.</title>
        <authorList>
            <person name="Bae J.-W."/>
            <person name="Kim D.-y."/>
        </authorList>
    </citation>
    <scope>NUCLEOTIDE SEQUENCE [LARGE SCALE GENOMIC DNA]</scope>
    <source>
        <strain evidence="1 2">J1M15</strain>
    </source>
</reference>
<evidence type="ECO:0000313" key="2">
    <source>
        <dbReference type="Proteomes" id="UP000824504"/>
    </source>
</evidence>
<evidence type="ECO:0008006" key="3">
    <source>
        <dbReference type="Google" id="ProtNLM"/>
    </source>
</evidence>
<proteinExistence type="predicted"/>
<dbReference type="Proteomes" id="UP000824504">
    <property type="component" value="Chromosome"/>
</dbReference>
<sequence>MPATVSADVHRLSGRWGRLDIHALGATVTSWAPGGVEQLFTCEDAEPSPGRMWHGGVPICAPWFGSGMGLDWEVPFRHGLVSRVAWQVVHSTSGDDGATIVLRTDARSTCHLAGSDRFPADLGYELRVEADARELALSLTITSPTQPTRIEAMFHPYLATDVPSARLTGLGGISYRDYSDGTQGVEVSPLAIDGALDRVYDAAARVTIQDSSGSLDLAPEGAATAVVWNPGIVDGGFAPREWQRFLCVEFGNAAAGAVDLQAGGSHRLGIRLTRA</sequence>
<protein>
    <recommendedName>
        <fullName evidence="3">Glucose-6-phosphate 1-epimerase</fullName>
    </recommendedName>
</protein>
<dbReference type="InterPro" id="IPR008183">
    <property type="entry name" value="Aldose_1/G6P_1-epimerase"/>
</dbReference>
<gene>
    <name evidence="1" type="ORF">KDB89_03415</name>
</gene>
<dbReference type="PANTHER" id="PTHR11122:SF13">
    <property type="entry name" value="GLUCOSE-6-PHOSPHATE 1-EPIMERASE"/>
    <property type="match status" value="1"/>
</dbReference>
<dbReference type="PANTHER" id="PTHR11122">
    <property type="entry name" value="APOSPORY-ASSOCIATED PROTEIN C-RELATED"/>
    <property type="match status" value="1"/>
</dbReference>
<evidence type="ECO:0000313" key="1">
    <source>
        <dbReference type="EMBL" id="QXT63538.1"/>
    </source>
</evidence>
<dbReference type="RefSeq" id="WP_219083467.1">
    <property type="nucleotide sequence ID" value="NZ_CP079216.1"/>
</dbReference>
<dbReference type="EMBL" id="CP079216">
    <property type="protein sequence ID" value="QXT63538.1"/>
    <property type="molecule type" value="Genomic_DNA"/>
</dbReference>
<organism evidence="1 2">
    <name type="scientific">Tessaracoccus palaemonis</name>
    <dbReference type="NCBI Taxonomy" id="2829499"/>
    <lineage>
        <taxon>Bacteria</taxon>
        <taxon>Bacillati</taxon>
        <taxon>Actinomycetota</taxon>
        <taxon>Actinomycetes</taxon>
        <taxon>Propionibacteriales</taxon>
        <taxon>Propionibacteriaceae</taxon>
        <taxon>Tessaracoccus</taxon>
    </lineage>
</organism>
<accession>A0ABX8SN93</accession>
<keyword evidence="2" id="KW-1185">Reference proteome</keyword>
<dbReference type="Pfam" id="PF01263">
    <property type="entry name" value="Aldose_epim"/>
    <property type="match status" value="1"/>
</dbReference>
<name>A0ABX8SN93_9ACTN</name>